<comment type="subunit">
    <text evidence="2">Monomer. Interacts with PqqE.</text>
</comment>
<keyword evidence="5" id="KW-1185">Reference proteome</keyword>
<dbReference type="Pfam" id="PF05402">
    <property type="entry name" value="PqqD"/>
    <property type="match status" value="1"/>
</dbReference>
<dbReference type="Gene3D" id="1.10.10.1150">
    <property type="entry name" value="Coenzyme PQQ synthesis protein D (PqqD)"/>
    <property type="match status" value="1"/>
</dbReference>
<dbReference type="UniPathway" id="UPA00539"/>
<evidence type="ECO:0000256" key="2">
    <source>
        <dbReference type="ARBA" id="ARBA00011741"/>
    </source>
</evidence>
<evidence type="ECO:0000256" key="3">
    <source>
        <dbReference type="ARBA" id="ARBA00022905"/>
    </source>
</evidence>
<dbReference type="InterPro" id="IPR008792">
    <property type="entry name" value="PQQD"/>
</dbReference>
<sequence length="91" mass="10215">MSLSDHVIPRLAPHYVFRWEESQAAWLLLYPEGLVKLNGSASEIMQRCDGRRDVAAIVAELMEAFPGTPDEVQRGTLAFLDVACDKGWLRV</sequence>
<name>A0A7W2EJH0_9BURK</name>
<dbReference type="AlphaFoldDB" id="A0A7W2EJH0"/>
<evidence type="ECO:0000313" key="4">
    <source>
        <dbReference type="EMBL" id="MBA5607072.1"/>
    </source>
</evidence>
<dbReference type="InterPro" id="IPR041881">
    <property type="entry name" value="PqqD_sf"/>
</dbReference>
<reference evidence="4 5" key="1">
    <citation type="submission" date="2020-07" db="EMBL/GenBank/DDBJ databases">
        <title>Novel species isolated from subtropical streams in China.</title>
        <authorList>
            <person name="Lu H."/>
        </authorList>
    </citation>
    <scope>NUCLEOTIDE SEQUENCE [LARGE SCALE GENOMIC DNA]</scope>
    <source>
        <strain evidence="4 5">FT3S</strain>
    </source>
</reference>
<evidence type="ECO:0000256" key="1">
    <source>
        <dbReference type="ARBA" id="ARBA00004886"/>
    </source>
</evidence>
<comment type="caution">
    <text evidence="4">The sequence shown here is derived from an EMBL/GenBank/DDBJ whole genome shotgun (WGS) entry which is preliminary data.</text>
</comment>
<gene>
    <name evidence="4" type="primary">pqqD</name>
    <name evidence="4" type="ORF">H3H36_17075</name>
</gene>
<dbReference type="Proteomes" id="UP000566711">
    <property type="component" value="Unassembled WGS sequence"/>
</dbReference>
<evidence type="ECO:0000313" key="5">
    <source>
        <dbReference type="Proteomes" id="UP000566711"/>
    </source>
</evidence>
<organism evidence="4 5">
    <name type="scientific">Rugamonas fusca</name>
    <dbReference type="NCBI Taxonomy" id="2758568"/>
    <lineage>
        <taxon>Bacteria</taxon>
        <taxon>Pseudomonadati</taxon>
        <taxon>Pseudomonadota</taxon>
        <taxon>Betaproteobacteria</taxon>
        <taxon>Burkholderiales</taxon>
        <taxon>Oxalobacteraceae</taxon>
        <taxon>Telluria group</taxon>
        <taxon>Rugamonas</taxon>
    </lineage>
</organism>
<proteinExistence type="predicted"/>
<accession>A0A7W2EJH0</accession>
<dbReference type="GO" id="GO:0018189">
    <property type="term" value="P:pyrroloquinoline quinone biosynthetic process"/>
    <property type="evidence" value="ECO:0007669"/>
    <property type="project" value="UniProtKB-UniPathway"/>
</dbReference>
<comment type="pathway">
    <text evidence="1">Cofactor biosynthesis; pyrroloquinoline quinone biosynthesis.</text>
</comment>
<dbReference type="NCBIfam" id="TIGR03859">
    <property type="entry name" value="PQQ_PqqD"/>
    <property type="match status" value="1"/>
</dbReference>
<keyword evidence="3" id="KW-0884">PQQ biosynthesis</keyword>
<protein>
    <submittedName>
        <fullName evidence="4">Pyrroloquinoline quinone biosynthesis peptide chaperone PqqD</fullName>
    </submittedName>
</protein>
<dbReference type="EMBL" id="JACEZS010000014">
    <property type="protein sequence ID" value="MBA5607072.1"/>
    <property type="molecule type" value="Genomic_DNA"/>
</dbReference>
<dbReference type="RefSeq" id="WP_182219292.1">
    <property type="nucleotide sequence ID" value="NZ_JACEZS010000014.1"/>
</dbReference>
<dbReference type="InterPro" id="IPR022479">
    <property type="entry name" value="PqqD_bac"/>
</dbReference>
<dbReference type="GO" id="GO:0048038">
    <property type="term" value="F:quinone binding"/>
    <property type="evidence" value="ECO:0007669"/>
    <property type="project" value="InterPro"/>
</dbReference>